<evidence type="ECO:0000313" key="3">
    <source>
        <dbReference type="EMBL" id="CCE84323.1"/>
    </source>
</evidence>
<dbReference type="Proteomes" id="UP000005222">
    <property type="component" value="Chromosome L"/>
</dbReference>
<keyword evidence="4" id="KW-1185">Reference proteome</keyword>
<reference evidence="3" key="1">
    <citation type="submission" date="2011-10" db="EMBL/GenBank/DDBJ databases">
        <authorList>
            <person name="Genoscope - CEA"/>
        </authorList>
    </citation>
    <scope>NUCLEOTIDE SEQUENCE</scope>
</reference>
<dbReference type="Pfam" id="PF08240">
    <property type="entry name" value="ADH_N"/>
    <property type="match status" value="1"/>
</dbReference>
<dbReference type="Gene3D" id="3.90.180.10">
    <property type="entry name" value="Medium-chain alcohol dehydrogenases, catalytic domain"/>
    <property type="match status" value="1"/>
</dbReference>
<dbReference type="GO" id="GO:0016651">
    <property type="term" value="F:oxidoreductase activity, acting on NAD(P)H"/>
    <property type="evidence" value="ECO:0007669"/>
    <property type="project" value="InterPro"/>
</dbReference>
<dbReference type="SUPFAM" id="SSF50129">
    <property type="entry name" value="GroES-like"/>
    <property type="match status" value="1"/>
</dbReference>
<dbReference type="InterPro" id="IPR013154">
    <property type="entry name" value="ADH-like_N"/>
</dbReference>
<dbReference type="EMBL" id="FO082049">
    <property type="protein sequence ID" value="CCE83292.1"/>
    <property type="molecule type" value="Genomic_DNA"/>
</dbReference>
<dbReference type="InParanoid" id="G8Y6U3"/>
<evidence type="ECO:0000313" key="4">
    <source>
        <dbReference type="Proteomes" id="UP000005222"/>
    </source>
</evidence>
<dbReference type="HOGENOM" id="CLU_026673_16_1_1"/>
<dbReference type="EMBL" id="FO082048">
    <property type="protein sequence ID" value="CCE84323.1"/>
    <property type="molecule type" value="Genomic_DNA"/>
</dbReference>
<accession>G8Y6U3</accession>
<dbReference type="Proteomes" id="UP000005222">
    <property type="component" value="Chromosome K"/>
</dbReference>
<evidence type="ECO:0000259" key="1">
    <source>
        <dbReference type="SMART" id="SM00829"/>
    </source>
</evidence>
<dbReference type="eggNOG" id="KOG1198">
    <property type="taxonomic scope" value="Eukaryota"/>
</dbReference>
<dbReference type="FunCoup" id="G8Y6U3">
    <property type="interactions" value="360"/>
</dbReference>
<organism evidence="3 4">
    <name type="scientific">Pichia sorbitophila (strain ATCC MYA-4447 / BCRC 22081 / CBS 7064 / NBRC 10061 / NRRL Y-12695)</name>
    <name type="common">Hybrid yeast</name>
    <dbReference type="NCBI Taxonomy" id="559304"/>
    <lineage>
        <taxon>Eukaryota</taxon>
        <taxon>Fungi</taxon>
        <taxon>Dikarya</taxon>
        <taxon>Ascomycota</taxon>
        <taxon>Saccharomycotina</taxon>
        <taxon>Pichiomycetes</taxon>
        <taxon>Debaryomycetaceae</taxon>
        <taxon>Millerozyma</taxon>
    </lineage>
</organism>
<dbReference type="STRING" id="559304.G8Y6U3"/>
<dbReference type="InterPro" id="IPR020843">
    <property type="entry name" value="ER"/>
</dbReference>
<evidence type="ECO:0000313" key="2">
    <source>
        <dbReference type="EMBL" id="CCE83292.1"/>
    </source>
</evidence>
<dbReference type="OrthoDB" id="9992527at2759"/>
<dbReference type="InterPro" id="IPR013149">
    <property type="entry name" value="ADH-like_C"/>
</dbReference>
<dbReference type="PANTHER" id="PTHR45348:SF2">
    <property type="entry name" value="ZINC-TYPE ALCOHOL DEHYDROGENASE-LIKE PROTEIN C2E1P3.01"/>
    <property type="match status" value="1"/>
</dbReference>
<dbReference type="SMART" id="SM00829">
    <property type="entry name" value="PKS_ER"/>
    <property type="match status" value="1"/>
</dbReference>
<feature type="domain" description="Enoyl reductase (ER)" evidence="1">
    <location>
        <begin position="13"/>
        <end position="401"/>
    </location>
</feature>
<dbReference type="AlphaFoldDB" id="G8Y6U3"/>
<dbReference type="Gene3D" id="3.40.50.720">
    <property type="entry name" value="NAD(P)-binding Rossmann-like Domain"/>
    <property type="match status" value="1"/>
</dbReference>
<gene>
    <name evidence="3" type="primary">Piso0_003865</name>
    <name evidence="2" type="ORF">GNLVRS01_PISO0K04278g</name>
    <name evidence="3" type="ORF">GNLVRS01_PISO0L04279g</name>
</gene>
<proteinExistence type="predicted"/>
<dbReference type="InterPro" id="IPR011032">
    <property type="entry name" value="GroES-like_sf"/>
</dbReference>
<dbReference type="CDD" id="cd08249">
    <property type="entry name" value="enoyl_reductase_like"/>
    <property type="match status" value="1"/>
</dbReference>
<reference evidence="4" key="2">
    <citation type="journal article" date="2012" name="G3 (Bethesda)">
        <title>Pichia sorbitophila, an interspecies yeast hybrid reveals early steps of genome resolution following polyploidization.</title>
        <authorList>
            <person name="Leh Louis V."/>
            <person name="Despons L."/>
            <person name="Friedrich A."/>
            <person name="Martin T."/>
            <person name="Durrens P."/>
            <person name="Casaregola S."/>
            <person name="Neuveglise C."/>
            <person name="Fairhead C."/>
            <person name="Marck C."/>
            <person name="Cruz J.A."/>
            <person name="Straub M.L."/>
            <person name="Kugler V."/>
            <person name="Sacerdot C."/>
            <person name="Uzunov Z."/>
            <person name="Thierry A."/>
            <person name="Weiss S."/>
            <person name="Bleykasten C."/>
            <person name="De Montigny J."/>
            <person name="Jacques N."/>
            <person name="Jung P."/>
            <person name="Lemaire M."/>
            <person name="Mallet S."/>
            <person name="Morel G."/>
            <person name="Richard G.F."/>
            <person name="Sarkar A."/>
            <person name="Savel G."/>
            <person name="Schacherer J."/>
            <person name="Seret M.L."/>
            <person name="Talla E."/>
            <person name="Samson G."/>
            <person name="Jubin C."/>
            <person name="Poulain J."/>
            <person name="Vacherie B."/>
            <person name="Barbe V."/>
            <person name="Pelletier E."/>
            <person name="Sherman D.J."/>
            <person name="Westhof E."/>
            <person name="Weissenbach J."/>
            <person name="Baret P.V."/>
            <person name="Wincker P."/>
            <person name="Gaillardin C."/>
            <person name="Dujon B."/>
            <person name="Souciet J.L."/>
        </authorList>
    </citation>
    <scope>NUCLEOTIDE SEQUENCE [LARGE SCALE GENOMIC DNA]</scope>
    <source>
        <strain evidence="4">ATCC MYA-4447 / BCRC 22081 / CBS 7064 / NBRC 10061 / NRRL Y-12695</strain>
    </source>
</reference>
<dbReference type="SUPFAM" id="SSF51735">
    <property type="entry name" value="NAD(P)-binding Rossmann-fold domains"/>
    <property type="match status" value="1"/>
</dbReference>
<dbReference type="InterPro" id="IPR036291">
    <property type="entry name" value="NAD(P)-bd_dom_sf"/>
</dbReference>
<dbReference type="InterPro" id="IPR047122">
    <property type="entry name" value="Trans-enoyl_RdTase-like"/>
</dbReference>
<protein>
    <submittedName>
        <fullName evidence="3">Piso0_003865 protein</fullName>
    </submittedName>
</protein>
<name>G8Y6U3_PICSO</name>
<sequence>MPENKGVVATGSRDLNNLVTVKEVPYPFLEDDIVIVKAAAYAVNPTDWKHILPEEFISSKMSGFLRKLGFGISPLENAFGTAGSTLGNCLGKTFSFVQKGVVLGTDVSGVVVDVGKNVTRVKKGDVVAGSVHGGISKYGAFSDFVMVAENSILKFDPSQIHKEALKPGEYPSSKVNSYEAAASVALAIKTTGISLHHNLKVPANKAENSDNCILIWGGATATGFVAIQVAKLVYGLRVITTASSKHHETLLALGADKAIDYNDSDAIAQIREAGQNRIKYGMDCVSSVDTLQQVYDATEGCEDVRIDNLLFLDEKLIKRKPERKVTFTSTNGYLTDGRRHFGIKASPEMMKEYLEFWNNYAPTVLDKIKTAPLYVLPTGLESGNEGLKLMVENKVNGRKVVFRNGQDI</sequence>
<dbReference type="Pfam" id="PF00107">
    <property type="entry name" value="ADH_zinc_N"/>
    <property type="match status" value="1"/>
</dbReference>
<dbReference type="PANTHER" id="PTHR45348">
    <property type="entry name" value="HYPOTHETICAL OXIDOREDUCTASE (EUROFUNG)"/>
    <property type="match status" value="1"/>
</dbReference>